<evidence type="ECO:0000256" key="4">
    <source>
        <dbReference type="ARBA" id="ARBA00022833"/>
    </source>
</evidence>
<dbReference type="GO" id="GO:0046983">
    <property type="term" value="F:protein dimerization activity"/>
    <property type="evidence" value="ECO:0007669"/>
    <property type="project" value="InterPro"/>
</dbReference>
<dbReference type="InterPro" id="IPR052035">
    <property type="entry name" value="ZnF_BED_domain_contain"/>
</dbReference>
<evidence type="ECO:0000256" key="5">
    <source>
        <dbReference type="ARBA" id="ARBA00023242"/>
    </source>
</evidence>
<keyword evidence="4" id="KW-0862">Zinc</keyword>
<evidence type="ECO:0000259" key="6">
    <source>
        <dbReference type="Pfam" id="PF05699"/>
    </source>
</evidence>
<dbReference type="PANTHER" id="PTHR46481:SF10">
    <property type="entry name" value="ZINC FINGER BED DOMAIN-CONTAINING PROTEIN 39"/>
    <property type="match status" value="1"/>
</dbReference>
<keyword evidence="8" id="KW-1185">Reference proteome</keyword>
<gene>
    <name evidence="7" type="ORF">M378DRAFT_188125</name>
</gene>
<dbReference type="Proteomes" id="UP000054549">
    <property type="component" value="Unassembled WGS sequence"/>
</dbReference>
<organism evidence="7 8">
    <name type="scientific">Amanita muscaria (strain Koide BX008)</name>
    <dbReference type="NCBI Taxonomy" id="946122"/>
    <lineage>
        <taxon>Eukaryota</taxon>
        <taxon>Fungi</taxon>
        <taxon>Dikarya</taxon>
        <taxon>Basidiomycota</taxon>
        <taxon>Agaricomycotina</taxon>
        <taxon>Agaricomycetes</taxon>
        <taxon>Agaricomycetidae</taxon>
        <taxon>Agaricales</taxon>
        <taxon>Pluteineae</taxon>
        <taxon>Amanitaceae</taxon>
        <taxon>Amanita</taxon>
    </lineage>
</organism>
<dbReference type="InterPro" id="IPR012337">
    <property type="entry name" value="RNaseH-like_sf"/>
</dbReference>
<evidence type="ECO:0000256" key="1">
    <source>
        <dbReference type="ARBA" id="ARBA00004123"/>
    </source>
</evidence>
<evidence type="ECO:0000256" key="3">
    <source>
        <dbReference type="ARBA" id="ARBA00022771"/>
    </source>
</evidence>
<proteinExistence type="predicted"/>
<name>A0A0C2WR58_AMAMK</name>
<dbReference type="HOGENOM" id="CLU_009123_13_5_1"/>
<keyword evidence="3" id="KW-0863">Zinc-finger</keyword>
<protein>
    <recommendedName>
        <fullName evidence="6">HAT C-terminal dimerisation domain-containing protein</fullName>
    </recommendedName>
</protein>
<evidence type="ECO:0000313" key="7">
    <source>
        <dbReference type="EMBL" id="KIL58778.1"/>
    </source>
</evidence>
<feature type="domain" description="HAT C-terminal dimerisation" evidence="6">
    <location>
        <begin position="40"/>
        <end position="120"/>
    </location>
</feature>
<dbReference type="GO" id="GO:0008270">
    <property type="term" value="F:zinc ion binding"/>
    <property type="evidence" value="ECO:0007669"/>
    <property type="project" value="UniProtKB-KW"/>
</dbReference>
<dbReference type="PANTHER" id="PTHR46481">
    <property type="entry name" value="ZINC FINGER BED DOMAIN-CONTAINING PROTEIN 4"/>
    <property type="match status" value="1"/>
</dbReference>
<reference evidence="7 8" key="1">
    <citation type="submission" date="2014-04" db="EMBL/GenBank/DDBJ databases">
        <title>Evolutionary Origins and Diversification of the Mycorrhizal Mutualists.</title>
        <authorList>
            <consortium name="DOE Joint Genome Institute"/>
            <consortium name="Mycorrhizal Genomics Consortium"/>
            <person name="Kohler A."/>
            <person name="Kuo A."/>
            <person name="Nagy L.G."/>
            <person name="Floudas D."/>
            <person name="Copeland A."/>
            <person name="Barry K.W."/>
            <person name="Cichocki N."/>
            <person name="Veneault-Fourrey C."/>
            <person name="LaButti K."/>
            <person name="Lindquist E.A."/>
            <person name="Lipzen A."/>
            <person name="Lundell T."/>
            <person name="Morin E."/>
            <person name="Murat C."/>
            <person name="Riley R."/>
            <person name="Ohm R."/>
            <person name="Sun H."/>
            <person name="Tunlid A."/>
            <person name="Henrissat B."/>
            <person name="Grigoriev I.V."/>
            <person name="Hibbett D.S."/>
            <person name="Martin F."/>
        </authorList>
    </citation>
    <scope>NUCLEOTIDE SEQUENCE [LARGE SCALE GENOMIC DNA]</scope>
    <source>
        <strain evidence="7 8">Koide BX008</strain>
    </source>
</reference>
<keyword evidence="5" id="KW-0539">Nucleus</keyword>
<dbReference type="EMBL" id="KN818329">
    <property type="protein sequence ID" value="KIL58778.1"/>
    <property type="molecule type" value="Genomic_DNA"/>
</dbReference>
<comment type="subcellular location">
    <subcellularLocation>
        <location evidence="1">Nucleus</location>
    </subcellularLocation>
</comment>
<dbReference type="InterPro" id="IPR008906">
    <property type="entry name" value="HATC_C_dom"/>
</dbReference>
<dbReference type="AlphaFoldDB" id="A0A0C2WR58"/>
<dbReference type="SUPFAM" id="SSF53098">
    <property type="entry name" value="Ribonuclease H-like"/>
    <property type="match status" value="1"/>
</dbReference>
<accession>A0A0C2WR58</accession>
<dbReference type="OrthoDB" id="1607513at2759"/>
<dbReference type="InParanoid" id="A0A0C2WR58"/>
<evidence type="ECO:0000256" key="2">
    <source>
        <dbReference type="ARBA" id="ARBA00022723"/>
    </source>
</evidence>
<sequence length="136" mass="15644">MSPHPSSILPVLPAPRRQAHGLLVNFTARYRKQASTRRDQLEEYFVLPREDFDTCNPISWWVGRRSQFPDLFFFARDLLAIPGSAVGVERIFSGGRDTISLRRASLRPDTIRTLMLVKQHLHMTRRAIDELVGNES</sequence>
<keyword evidence="2" id="KW-0479">Metal-binding</keyword>
<dbReference type="GO" id="GO:0005634">
    <property type="term" value="C:nucleus"/>
    <property type="evidence" value="ECO:0007669"/>
    <property type="project" value="UniProtKB-SubCell"/>
</dbReference>
<dbReference type="Pfam" id="PF05699">
    <property type="entry name" value="Dimer_Tnp_hAT"/>
    <property type="match status" value="1"/>
</dbReference>
<evidence type="ECO:0000313" key="8">
    <source>
        <dbReference type="Proteomes" id="UP000054549"/>
    </source>
</evidence>